<organism evidence="1 2">
    <name type="scientific">Trabulsiella odontotermitis</name>
    <dbReference type="NCBI Taxonomy" id="379893"/>
    <lineage>
        <taxon>Bacteria</taxon>
        <taxon>Pseudomonadati</taxon>
        <taxon>Pseudomonadota</taxon>
        <taxon>Gammaproteobacteria</taxon>
        <taxon>Enterobacterales</taxon>
        <taxon>Enterobacteriaceae</taxon>
        <taxon>Trabulsiella</taxon>
    </lineage>
</organism>
<proteinExistence type="predicted"/>
<evidence type="ECO:0000313" key="1">
    <source>
        <dbReference type="EMBL" id="KNC93760.1"/>
    </source>
</evidence>
<keyword evidence="2" id="KW-1185">Reference proteome</keyword>
<evidence type="ECO:0000313" key="2">
    <source>
        <dbReference type="Proteomes" id="UP000037393"/>
    </source>
</evidence>
<protein>
    <submittedName>
        <fullName evidence="1">Uncharacterized protein</fullName>
    </submittedName>
</protein>
<dbReference type="EMBL" id="JNGI01000043">
    <property type="protein sequence ID" value="KNC93760.1"/>
    <property type="molecule type" value="Genomic_DNA"/>
</dbReference>
<comment type="caution">
    <text evidence="1">The sequence shown here is derived from an EMBL/GenBank/DDBJ whole genome shotgun (WGS) entry which is preliminary data.</text>
</comment>
<sequence>MQAIVVFQCQDATLTNTRHQRSAKGSPVSGFIDVTARALKPDIVRLKTKMARYRDSPVVSSVPFRGAMRTTGDAAITVSQTGLTAQLVDVALRKLQPVTDGFYNALWFACWCVGKDHRRSADGFWFAQCRCTGFLSLLSGLSDVT</sequence>
<reference evidence="1 2" key="1">
    <citation type="journal article" date="2015" name="Appl. Environ. Microbiol.">
        <title>The Enterobacterium Trabulsiella odontotermitis Presents Novel Adaptations Related to Its Association with Fungus-Growing Termites.</title>
        <authorList>
            <person name="Sapountzis P."/>
            <person name="Gruntjes T."/>
            <person name="Otani S."/>
            <person name="Estevez J."/>
            <person name="da Costa R.R."/>
            <person name="Plunkett G.3rd."/>
            <person name="Perna N.T."/>
            <person name="Poulsen M."/>
        </authorList>
    </citation>
    <scope>NUCLEOTIDE SEQUENCE [LARGE SCALE GENOMIC DNA]</scope>
    <source>
        <strain evidence="1 2">12</strain>
    </source>
</reference>
<dbReference type="Proteomes" id="UP000037393">
    <property type="component" value="Unassembled WGS sequence"/>
</dbReference>
<gene>
    <name evidence="1" type="ORF">GM31_18235</name>
</gene>
<name>A0A0L0GX54_9ENTR</name>
<accession>A0A0L0GX54</accession>
<dbReference type="AlphaFoldDB" id="A0A0L0GX54"/>